<organism evidence="2 3">
    <name type="scientific">Candidatus Woesebacteria bacterium GW2011_GWA1_39_8</name>
    <dbReference type="NCBI Taxonomy" id="1618552"/>
    <lineage>
        <taxon>Bacteria</taxon>
        <taxon>Candidatus Woeseibacteriota</taxon>
    </lineage>
</organism>
<keyword evidence="1" id="KW-1133">Transmembrane helix</keyword>
<evidence type="ECO:0000256" key="1">
    <source>
        <dbReference type="SAM" id="Phobius"/>
    </source>
</evidence>
<comment type="caution">
    <text evidence="2">The sequence shown here is derived from an EMBL/GenBank/DDBJ whole genome shotgun (WGS) entry which is preliminary data.</text>
</comment>
<sequence>MNIQRGIVHLLLVVVIVIVAIAGVGYWAYKNGQTNFTPSEKQNISTTPTANLPRDEVLRDWKTYSDPTIGYEFKYPPKWKLEEVYENLEYLNNILQQIKLTTPEGNYELIIGVKRLNDTYAITGRMGVGAGEFSLRDTVSVAGNNIQVSELIWEGKVKEIYYSNKLGPGTLELNNHQVVIEFSPTAKAYNDEVDLENLPETTTVTQILSTFKFTD</sequence>
<feature type="transmembrane region" description="Helical" evidence="1">
    <location>
        <begin position="7"/>
        <end position="29"/>
    </location>
</feature>
<reference evidence="2 3" key="1">
    <citation type="journal article" date="2015" name="Nature">
        <title>rRNA introns, odd ribosomes, and small enigmatic genomes across a large radiation of phyla.</title>
        <authorList>
            <person name="Brown C.T."/>
            <person name="Hug L.A."/>
            <person name="Thomas B.C."/>
            <person name="Sharon I."/>
            <person name="Castelle C.J."/>
            <person name="Singh A."/>
            <person name="Wilkins M.J."/>
            <person name="Williams K.H."/>
            <person name="Banfield J.F."/>
        </authorList>
    </citation>
    <scope>NUCLEOTIDE SEQUENCE [LARGE SCALE GENOMIC DNA]</scope>
</reference>
<proteinExistence type="predicted"/>
<dbReference type="EMBL" id="LBXL01000008">
    <property type="protein sequence ID" value="KKR30378.1"/>
    <property type="molecule type" value="Genomic_DNA"/>
</dbReference>
<keyword evidence="1" id="KW-0812">Transmembrane</keyword>
<keyword evidence="1" id="KW-0472">Membrane</keyword>
<accession>A0A0G0PR20</accession>
<evidence type="ECO:0000313" key="2">
    <source>
        <dbReference type="EMBL" id="KKR30378.1"/>
    </source>
</evidence>
<name>A0A0G0PR20_9BACT</name>
<protein>
    <submittedName>
        <fullName evidence="2">Uncharacterized protein</fullName>
    </submittedName>
</protein>
<dbReference type="Proteomes" id="UP000034793">
    <property type="component" value="Unassembled WGS sequence"/>
</dbReference>
<dbReference type="AlphaFoldDB" id="A0A0G0PR20"/>
<gene>
    <name evidence="2" type="ORF">UT61_C0008G0034</name>
</gene>
<evidence type="ECO:0000313" key="3">
    <source>
        <dbReference type="Proteomes" id="UP000034793"/>
    </source>
</evidence>